<feature type="chain" id="PRO_5045696744" description="Single Cache domain-containing protein" evidence="6">
    <location>
        <begin position="27"/>
        <end position="287"/>
    </location>
</feature>
<keyword evidence="6" id="KW-0732">Signal</keyword>
<organism evidence="8 9">
    <name type="scientific">Aromatoleum diolicum</name>
    <dbReference type="NCBI Taxonomy" id="75796"/>
    <lineage>
        <taxon>Bacteria</taxon>
        <taxon>Pseudomonadati</taxon>
        <taxon>Pseudomonadota</taxon>
        <taxon>Betaproteobacteria</taxon>
        <taxon>Rhodocyclales</taxon>
        <taxon>Rhodocyclaceae</taxon>
        <taxon>Aromatoleum</taxon>
    </lineage>
</organism>
<keyword evidence="9" id="KW-1185">Reference proteome</keyword>
<evidence type="ECO:0000313" key="8">
    <source>
        <dbReference type="EMBL" id="NMG77608.1"/>
    </source>
</evidence>
<keyword evidence="2" id="KW-1003">Cell membrane</keyword>
<protein>
    <recommendedName>
        <fullName evidence="7">Single Cache domain-containing protein</fullName>
    </recommendedName>
</protein>
<dbReference type="InterPro" id="IPR033480">
    <property type="entry name" value="sCache_2"/>
</dbReference>
<feature type="domain" description="Single Cache" evidence="7">
    <location>
        <begin position="37"/>
        <end position="110"/>
    </location>
</feature>
<dbReference type="Gene3D" id="3.30.450.20">
    <property type="entry name" value="PAS domain"/>
    <property type="match status" value="2"/>
</dbReference>
<dbReference type="Pfam" id="PF17200">
    <property type="entry name" value="sCache_2"/>
    <property type="match status" value="1"/>
</dbReference>
<evidence type="ECO:0000256" key="2">
    <source>
        <dbReference type="ARBA" id="ARBA00022475"/>
    </source>
</evidence>
<dbReference type="Pfam" id="PF08269">
    <property type="entry name" value="dCache_2"/>
    <property type="match status" value="1"/>
</dbReference>
<keyword evidence="4" id="KW-1133">Transmembrane helix</keyword>
<dbReference type="EMBL" id="WTVQ01000074">
    <property type="protein sequence ID" value="NMG77608.1"/>
    <property type="molecule type" value="Genomic_DNA"/>
</dbReference>
<evidence type="ECO:0000259" key="7">
    <source>
        <dbReference type="SMART" id="SM01049"/>
    </source>
</evidence>
<dbReference type="SMART" id="SM01049">
    <property type="entry name" value="Cache_2"/>
    <property type="match status" value="2"/>
</dbReference>
<name>A0ABX1QHY0_9RHOO</name>
<proteinExistence type="predicted"/>
<dbReference type="CDD" id="cd18774">
    <property type="entry name" value="PDC2_HK_sensor"/>
    <property type="match status" value="1"/>
</dbReference>
<dbReference type="RefSeq" id="WP_169262728.1">
    <property type="nucleotide sequence ID" value="NZ_WTVQ01000074.1"/>
</dbReference>
<comment type="caution">
    <text evidence="8">The sequence shown here is derived from an EMBL/GenBank/DDBJ whole genome shotgun (WGS) entry which is preliminary data.</text>
</comment>
<feature type="domain" description="Single Cache" evidence="7">
    <location>
        <begin position="159"/>
        <end position="238"/>
    </location>
</feature>
<dbReference type="Proteomes" id="UP000648984">
    <property type="component" value="Unassembled WGS sequence"/>
</dbReference>
<keyword evidence="5" id="KW-0472">Membrane</keyword>
<feature type="signal peptide" evidence="6">
    <location>
        <begin position="1"/>
        <end position="26"/>
    </location>
</feature>
<evidence type="ECO:0000313" key="9">
    <source>
        <dbReference type="Proteomes" id="UP000648984"/>
    </source>
</evidence>
<gene>
    <name evidence="8" type="ORF">GPA25_22915</name>
</gene>
<dbReference type="InterPro" id="IPR004010">
    <property type="entry name" value="Double_Cache_2"/>
</dbReference>
<evidence type="ECO:0000256" key="4">
    <source>
        <dbReference type="ARBA" id="ARBA00022989"/>
    </source>
</evidence>
<evidence type="ECO:0000256" key="1">
    <source>
        <dbReference type="ARBA" id="ARBA00004651"/>
    </source>
</evidence>
<evidence type="ECO:0000256" key="3">
    <source>
        <dbReference type="ARBA" id="ARBA00022692"/>
    </source>
</evidence>
<accession>A0ABX1QHY0</accession>
<sequence length="287" mass="31660">MKKLPALMASLSLLVALSGTPSAVAAAPRDPATDATRTSALLDRAEAHYRAQGQKALASFNLAGEFKDGELYVYVIDRDGVMLSSGGSSAILIGRNLRDMTDADGKPFFREIVEGARSKGHGVVEYRWLNPVDGRVERKVASYRAVGDTILIAGYYVPRASFELAKSLLWRAVHEYKLHGDQSFDRFNDLNGPFVQDDLYVFVIGVDDEVMHAHGGASRMIGRKVGDMRDSKGKLLVREMIDIARKKGEGELQYAWRNPTTQKIEPKRTYVVRVGNRLIGSGAFIEP</sequence>
<evidence type="ECO:0000256" key="5">
    <source>
        <dbReference type="ARBA" id="ARBA00023136"/>
    </source>
</evidence>
<keyword evidence="3" id="KW-0812">Transmembrane</keyword>
<reference evidence="8 9" key="1">
    <citation type="submission" date="2019-12" db="EMBL/GenBank/DDBJ databases">
        <title>Comparative genomics gives insights into the taxonomy of the Azoarcus-Aromatoleum group and reveals separate origins of nif in the plant-associated Azoarcus and non-plant-associated Aromatoleum sub-groups.</title>
        <authorList>
            <person name="Lafos M."/>
            <person name="Maluk M."/>
            <person name="Batista M."/>
            <person name="Junghare M."/>
            <person name="Carmona M."/>
            <person name="Faoro H."/>
            <person name="Cruz L.M."/>
            <person name="Battistoni F."/>
            <person name="De Souza E."/>
            <person name="Pedrosa F."/>
            <person name="Chen W.-M."/>
            <person name="Poole P.S."/>
            <person name="Dixon R.A."/>
            <person name="James E.K."/>
        </authorList>
    </citation>
    <scope>NUCLEOTIDE SEQUENCE [LARGE SCALE GENOMIC DNA]</scope>
    <source>
        <strain evidence="8 9">22Lin</strain>
    </source>
</reference>
<evidence type="ECO:0000256" key="6">
    <source>
        <dbReference type="SAM" id="SignalP"/>
    </source>
</evidence>
<comment type="subcellular location">
    <subcellularLocation>
        <location evidence="1">Cell membrane</location>
        <topology evidence="1">Multi-pass membrane protein</topology>
    </subcellularLocation>
</comment>